<dbReference type="RefSeq" id="WP_210788086.1">
    <property type="nucleotide sequence ID" value="NZ_JAGPXB010000001.1"/>
</dbReference>
<reference evidence="1 2" key="1">
    <citation type="submission" date="2021-04" db="EMBL/GenBank/DDBJ databases">
        <title>Description of novel Flavobacterium sp. F-328.</title>
        <authorList>
            <person name="Saticioglu I.B."/>
        </authorList>
    </citation>
    <scope>NUCLEOTIDE SEQUENCE [LARGE SCALE GENOMIC DNA]</scope>
    <source>
        <strain evidence="1 2">F-328</strain>
    </source>
</reference>
<evidence type="ECO:0000313" key="1">
    <source>
        <dbReference type="EMBL" id="MBQ0907544.1"/>
    </source>
</evidence>
<dbReference type="PROSITE" id="PS51257">
    <property type="entry name" value="PROKAR_LIPOPROTEIN"/>
    <property type="match status" value="1"/>
</dbReference>
<dbReference type="Proteomes" id="UP000679008">
    <property type="component" value="Unassembled WGS sequence"/>
</dbReference>
<proteinExistence type="predicted"/>
<accession>A0ABS5D0K5</accession>
<name>A0ABS5D0K5_9FLAO</name>
<protein>
    <recommendedName>
        <fullName evidence="3">Lipoprotein</fullName>
    </recommendedName>
</protein>
<sequence length="158" mass="17585">MKKLLMLIFAIIIISSCEPGSVIDYDYTIVNDSGKTVILIPFLNGEKDLKNAITLNQGAKINKKYRYTPPGGAGYSMGNLLKSDYIAFVYDSAKINIFSIYSEQCTTCPSISNIGINIKYAENNRNPFNSKFNDEETEVYTITPEDYQNAQDCGGNCN</sequence>
<gene>
    <name evidence="1" type="ORF">KBJ98_02385</name>
</gene>
<evidence type="ECO:0000313" key="2">
    <source>
        <dbReference type="Proteomes" id="UP000679008"/>
    </source>
</evidence>
<comment type="caution">
    <text evidence="1">The sequence shown here is derived from an EMBL/GenBank/DDBJ whole genome shotgun (WGS) entry which is preliminary data.</text>
</comment>
<evidence type="ECO:0008006" key="3">
    <source>
        <dbReference type="Google" id="ProtNLM"/>
    </source>
</evidence>
<dbReference type="EMBL" id="JAGPXB010000001">
    <property type="protein sequence ID" value="MBQ0907544.1"/>
    <property type="molecule type" value="Genomic_DNA"/>
</dbReference>
<organism evidence="1 2">
    <name type="scientific">Flavobacterium erciyesense</name>
    <dbReference type="NCBI Taxonomy" id="2825842"/>
    <lineage>
        <taxon>Bacteria</taxon>
        <taxon>Pseudomonadati</taxon>
        <taxon>Bacteroidota</taxon>
        <taxon>Flavobacteriia</taxon>
        <taxon>Flavobacteriales</taxon>
        <taxon>Flavobacteriaceae</taxon>
        <taxon>Flavobacterium</taxon>
    </lineage>
</organism>
<keyword evidence="2" id="KW-1185">Reference proteome</keyword>